<protein>
    <submittedName>
        <fullName evidence="2">Putative membrane protein</fullName>
    </submittedName>
</protein>
<feature type="transmembrane region" description="Helical" evidence="1">
    <location>
        <begin position="69"/>
        <end position="88"/>
    </location>
</feature>
<feature type="transmembrane region" description="Helical" evidence="1">
    <location>
        <begin position="125"/>
        <end position="141"/>
    </location>
</feature>
<sequence>MELEKIVQVLIYLHAGLGGIALMAGAIALSVKKGFRTHRKSGIIFYYSMLISALISLSIAILPNHENPFLFSIGLFSIYFILMGKRSLSFKKQSFDLRIDKLISTLIIFIGLTMILYPLLLEKNLNIVLAVFGAAGIVFGLRDLKLFRDPAQLKEKWLKLHLGKMTGGYIAAVSAFLVVNQVLPGVWNWFVPSFFGSLLIAFWIRKVNSSKKLSKL</sequence>
<keyword evidence="1" id="KW-0812">Transmembrane</keyword>
<dbReference type="Proteomes" id="UP000588604">
    <property type="component" value="Unassembled WGS sequence"/>
</dbReference>
<feature type="transmembrane region" description="Helical" evidence="1">
    <location>
        <begin position="6"/>
        <end position="31"/>
    </location>
</feature>
<organism evidence="2 3">
    <name type="scientific">Algoriphagus iocasae</name>
    <dbReference type="NCBI Taxonomy" id="1836499"/>
    <lineage>
        <taxon>Bacteria</taxon>
        <taxon>Pseudomonadati</taxon>
        <taxon>Bacteroidota</taxon>
        <taxon>Cytophagia</taxon>
        <taxon>Cytophagales</taxon>
        <taxon>Cyclobacteriaceae</taxon>
        <taxon>Algoriphagus</taxon>
    </lineage>
</organism>
<reference evidence="2 3" key="1">
    <citation type="submission" date="2020-08" db="EMBL/GenBank/DDBJ databases">
        <title>Genomic Encyclopedia of Type Strains, Phase IV (KMG-IV): sequencing the most valuable type-strain genomes for metagenomic binning, comparative biology and taxonomic classification.</title>
        <authorList>
            <person name="Goeker M."/>
        </authorList>
    </citation>
    <scope>NUCLEOTIDE SEQUENCE [LARGE SCALE GENOMIC DNA]</scope>
    <source>
        <strain evidence="2 3">DSM 102044</strain>
    </source>
</reference>
<keyword evidence="1" id="KW-0472">Membrane</keyword>
<feature type="transmembrane region" description="Helical" evidence="1">
    <location>
        <begin position="100"/>
        <end position="119"/>
    </location>
</feature>
<accession>A0A841MZH8</accession>
<name>A0A841MZH8_9BACT</name>
<keyword evidence="1" id="KW-1133">Transmembrane helix</keyword>
<feature type="transmembrane region" description="Helical" evidence="1">
    <location>
        <begin position="162"/>
        <end position="180"/>
    </location>
</feature>
<dbReference type="EMBL" id="JACIJO010000003">
    <property type="protein sequence ID" value="MBB6327371.1"/>
    <property type="molecule type" value="Genomic_DNA"/>
</dbReference>
<gene>
    <name evidence="2" type="ORF">FHS59_003014</name>
</gene>
<evidence type="ECO:0000256" key="1">
    <source>
        <dbReference type="SAM" id="Phobius"/>
    </source>
</evidence>
<keyword evidence="3" id="KW-1185">Reference proteome</keyword>
<evidence type="ECO:0000313" key="2">
    <source>
        <dbReference type="EMBL" id="MBB6327371.1"/>
    </source>
</evidence>
<dbReference type="AlphaFoldDB" id="A0A841MZH8"/>
<proteinExistence type="predicted"/>
<evidence type="ECO:0000313" key="3">
    <source>
        <dbReference type="Proteomes" id="UP000588604"/>
    </source>
</evidence>
<feature type="transmembrane region" description="Helical" evidence="1">
    <location>
        <begin position="43"/>
        <end position="63"/>
    </location>
</feature>
<comment type="caution">
    <text evidence="2">The sequence shown here is derived from an EMBL/GenBank/DDBJ whole genome shotgun (WGS) entry which is preliminary data.</text>
</comment>
<feature type="transmembrane region" description="Helical" evidence="1">
    <location>
        <begin position="186"/>
        <end position="204"/>
    </location>
</feature>
<dbReference type="RefSeq" id="WP_184496202.1">
    <property type="nucleotide sequence ID" value="NZ_JACIJO010000003.1"/>
</dbReference>